<feature type="domain" description="CobQ/CobB/MinD/ParA nucleotide binding" evidence="2">
    <location>
        <begin position="8"/>
        <end position="210"/>
    </location>
</feature>
<evidence type="ECO:0000259" key="2">
    <source>
        <dbReference type="Pfam" id="PF01656"/>
    </source>
</evidence>
<dbReference type="GO" id="GO:0009898">
    <property type="term" value="C:cytoplasmic side of plasma membrane"/>
    <property type="evidence" value="ECO:0007669"/>
    <property type="project" value="TreeGrafter"/>
</dbReference>
<reference evidence="3 4" key="1">
    <citation type="journal article" date="2019" name="Int. J. Syst. Evol. Microbiol.">
        <title>The Global Catalogue of Microorganisms (GCM) 10K type strain sequencing project: providing services to taxonomists for standard genome sequencing and annotation.</title>
        <authorList>
            <consortium name="The Broad Institute Genomics Platform"/>
            <consortium name="The Broad Institute Genome Sequencing Center for Infectious Disease"/>
            <person name="Wu L."/>
            <person name="Ma J."/>
        </authorList>
    </citation>
    <scope>NUCLEOTIDE SEQUENCE [LARGE SCALE GENOMIC DNA]</scope>
    <source>
        <strain evidence="3 4">JCM 16328</strain>
    </source>
</reference>
<feature type="compositionally biased region" description="Acidic residues" evidence="1">
    <location>
        <begin position="392"/>
        <end position="464"/>
    </location>
</feature>
<feature type="compositionally biased region" description="Acidic residues" evidence="1">
    <location>
        <begin position="272"/>
        <end position="297"/>
    </location>
</feature>
<feature type="compositionally biased region" description="Low complexity" evidence="1">
    <location>
        <begin position="357"/>
        <end position="366"/>
    </location>
</feature>
<keyword evidence="4" id="KW-1185">Reference proteome</keyword>
<organism evidence="3 4">
    <name type="scientific">Natronoarchaeum mannanilyticum</name>
    <dbReference type="NCBI Taxonomy" id="926360"/>
    <lineage>
        <taxon>Archaea</taxon>
        <taxon>Methanobacteriati</taxon>
        <taxon>Methanobacteriota</taxon>
        <taxon>Stenosarchaea group</taxon>
        <taxon>Halobacteria</taxon>
        <taxon>Halobacteriales</taxon>
        <taxon>Natronoarchaeaceae</taxon>
    </lineage>
</organism>
<protein>
    <recommendedName>
        <fullName evidence="2">CobQ/CobB/MinD/ParA nucleotide binding domain-containing protein</fullName>
    </recommendedName>
</protein>
<proteinExistence type="predicted"/>
<dbReference type="EMBL" id="BAAADV010000003">
    <property type="protein sequence ID" value="GAA0672338.1"/>
    <property type="molecule type" value="Genomic_DNA"/>
</dbReference>
<dbReference type="InterPro" id="IPR002586">
    <property type="entry name" value="CobQ/CobB/MinD/ParA_Nub-bd_dom"/>
</dbReference>
<evidence type="ECO:0000256" key="1">
    <source>
        <dbReference type="SAM" id="MobiDB-lite"/>
    </source>
</evidence>
<dbReference type="InterPro" id="IPR050625">
    <property type="entry name" value="ParA/MinD_ATPase"/>
</dbReference>
<evidence type="ECO:0000313" key="3">
    <source>
        <dbReference type="EMBL" id="GAA0672338.1"/>
    </source>
</evidence>
<comment type="caution">
    <text evidence="3">The sequence shown here is derived from an EMBL/GenBank/DDBJ whole genome shotgun (WGS) entry which is preliminary data.</text>
</comment>
<dbReference type="NCBIfam" id="TIGR01969">
    <property type="entry name" value="minD_arch"/>
    <property type="match status" value="1"/>
</dbReference>
<evidence type="ECO:0000313" key="4">
    <source>
        <dbReference type="Proteomes" id="UP001500420"/>
    </source>
</evidence>
<dbReference type="AlphaFoldDB" id="A0AAV3TAA0"/>
<name>A0AAV3TAA0_9EURY</name>
<accession>A0AAV3TAA0</accession>
<dbReference type="GO" id="GO:0051782">
    <property type="term" value="P:negative regulation of cell division"/>
    <property type="evidence" value="ECO:0007669"/>
    <property type="project" value="TreeGrafter"/>
</dbReference>
<feature type="region of interest" description="Disordered" evidence="1">
    <location>
        <begin position="245"/>
        <end position="471"/>
    </location>
</feature>
<dbReference type="Pfam" id="PF01656">
    <property type="entry name" value="CbiA"/>
    <property type="match status" value="1"/>
</dbReference>
<dbReference type="Proteomes" id="UP001500420">
    <property type="component" value="Unassembled WGS sequence"/>
</dbReference>
<feature type="compositionally biased region" description="Acidic residues" evidence="1">
    <location>
        <begin position="319"/>
        <end position="341"/>
    </location>
</feature>
<dbReference type="Gene3D" id="3.40.50.300">
    <property type="entry name" value="P-loop containing nucleotide triphosphate hydrolases"/>
    <property type="match status" value="1"/>
</dbReference>
<dbReference type="GO" id="GO:0005829">
    <property type="term" value="C:cytosol"/>
    <property type="evidence" value="ECO:0007669"/>
    <property type="project" value="TreeGrafter"/>
</dbReference>
<feature type="compositionally biased region" description="Low complexity" evidence="1">
    <location>
        <begin position="298"/>
        <end position="318"/>
    </location>
</feature>
<dbReference type="PANTHER" id="PTHR43384">
    <property type="entry name" value="SEPTUM SITE-DETERMINING PROTEIN MIND HOMOLOG, CHLOROPLASTIC-RELATED"/>
    <property type="match status" value="1"/>
</dbReference>
<feature type="compositionally biased region" description="Acidic residues" evidence="1">
    <location>
        <begin position="248"/>
        <end position="263"/>
    </location>
</feature>
<dbReference type="InterPro" id="IPR027417">
    <property type="entry name" value="P-loop_NTPase"/>
</dbReference>
<dbReference type="GO" id="GO:0005524">
    <property type="term" value="F:ATP binding"/>
    <property type="evidence" value="ECO:0007669"/>
    <property type="project" value="TreeGrafter"/>
</dbReference>
<dbReference type="SUPFAM" id="SSF52540">
    <property type="entry name" value="P-loop containing nucleoside triphosphate hydrolases"/>
    <property type="match status" value="1"/>
</dbReference>
<dbReference type="InterPro" id="IPR010224">
    <property type="entry name" value="MinD_archaea"/>
</dbReference>
<dbReference type="GO" id="GO:0016887">
    <property type="term" value="F:ATP hydrolysis activity"/>
    <property type="evidence" value="ECO:0007669"/>
    <property type="project" value="TreeGrafter"/>
</dbReference>
<sequence length="471" mass="46990">MSGTTVYAVASGKGGVGKTTTTVNLGTALAGAGKRVAIVDADLGMANLAGFVSLSPDGPTLHDVLAGDADVPDATYEVADGIAAIPSGTELEAFADTDATGLGEAIDRLRGEFDYVLLDVGAGVSHESVLPLGIADEVLLVSTPEPASVQDVRKTIDLVDRAGGSVAGLVVTRGRPDGDVSHEEIASQLGVDLLGSIPEDPTARDSVYAGTPLVVHEPEAPAATAYRQLAATLADDVDVNVPGAAAESEADEKSDDVTEDAAAPDEPAADLADTEADSDDTEADADDAEADLDEGAEVDGVAAAESAAELDADPAAAEATDETDPADPEEPASETSVEDAISEVNVGADDEADDAAEAASEPEGAVAVGGDGSTAREAEDDAVEGAVTIPDAEADSGADAEADEADDPVELDDDAIPFSGDDADAASSDEDDAVDSAEDDDDGDETDDAGDADDAEADDEDDDGGFLGGIF</sequence>
<gene>
    <name evidence="3" type="ORF">GCM10009020_18760</name>
</gene>
<dbReference type="PANTHER" id="PTHR43384:SF10">
    <property type="entry name" value="ATPASE INVOLVED IN CHROMOSOME PARTITIONING, PARA_MIND FAMILY"/>
    <property type="match status" value="1"/>
</dbReference>